<organism evidence="1 2">
    <name type="scientific">Umbelopsis vinacea</name>
    <dbReference type="NCBI Taxonomy" id="44442"/>
    <lineage>
        <taxon>Eukaryota</taxon>
        <taxon>Fungi</taxon>
        <taxon>Fungi incertae sedis</taxon>
        <taxon>Mucoromycota</taxon>
        <taxon>Mucoromycotina</taxon>
        <taxon>Umbelopsidomycetes</taxon>
        <taxon>Umbelopsidales</taxon>
        <taxon>Umbelopsidaceae</taxon>
        <taxon>Umbelopsis</taxon>
    </lineage>
</organism>
<dbReference type="Proteomes" id="UP000612746">
    <property type="component" value="Unassembled WGS sequence"/>
</dbReference>
<dbReference type="OrthoDB" id="2339921at2759"/>
<comment type="caution">
    <text evidence="1">The sequence shown here is derived from an EMBL/GenBank/DDBJ whole genome shotgun (WGS) entry which is preliminary data.</text>
</comment>
<evidence type="ECO:0000313" key="1">
    <source>
        <dbReference type="EMBL" id="KAG2179731.1"/>
    </source>
</evidence>
<evidence type="ECO:0008006" key="3">
    <source>
        <dbReference type="Google" id="ProtNLM"/>
    </source>
</evidence>
<gene>
    <name evidence="1" type="ORF">INT44_006579</name>
</gene>
<keyword evidence="2" id="KW-1185">Reference proteome</keyword>
<sequence>MLPGRRSLPFSPLCKTMSCSFRRLPLELLYEIFYHLSSDLDPLDGCATILNAGYVNRSWMYIAFRYLNNKDSQYLAKLLNWKTPLRSYRHRASAVRFLRAVHRSGFSEKMDITYFTLDFHSIVQANDSAADDIQTVLKLCQIKRLEIIFDADFGKSKDCIKQFLRDIEVPCPPDVVHFSAYCPQRRCQCCCAKGYDHQIASFIKSLKVTSLVLQQMQPGSATLAALRNTRDLALDRCADSSFIAHILQQMPYLKSVRLYQDDLSSLSSKFLARLAANTGYIKDFRIRLINNNWNDELGENSLAVMARIQQQIPDIRRSSSDDEFSEHELDRFLMETGIRRNGYELILSPPTPCGVSV</sequence>
<protein>
    <recommendedName>
        <fullName evidence="3">F-box domain-containing protein</fullName>
    </recommendedName>
</protein>
<dbReference type="AlphaFoldDB" id="A0A8H7PV22"/>
<name>A0A8H7PV22_9FUNG</name>
<dbReference type="EMBL" id="JAEPRA010000010">
    <property type="protein sequence ID" value="KAG2179731.1"/>
    <property type="molecule type" value="Genomic_DNA"/>
</dbReference>
<accession>A0A8H7PV22</accession>
<reference evidence="1" key="1">
    <citation type="submission" date="2020-12" db="EMBL/GenBank/DDBJ databases">
        <title>Metabolic potential, ecology and presence of endohyphal bacteria is reflected in genomic diversity of Mucoromycotina.</title>
        <authorList>
            <person name="Muszewska A."/>
            <person name="Okrasinska A."/>
            <person name="Steczkiewicz K."/>
            <person name="Drgas O."/>
            <person name="Orlowska M."/>
            <person name="Perlinska-Lenart U."/>
            <person name="Aleksandrzak-Piekarczyk T."/>
            <person name="Szatraj K."/>
            <person name="Zielenkiewicz U."/>
            <person name="Pilsyk S."/>
            <person name="Malc E."/>
            <person name="Mieczkowski P."/>
            <person name="Kruszewska J.S."/>
            <person name="Biernat P."/>
            <person name="Pawlowska J."/>
        </authorList>
    </citation>
    <scope>NUCLEOTIDE SEQUENCE</scope>
    <source>
        <strain evidence="1">WA0000051536</strain>
    </source>
</reference>
<proteinExistence type="predicted"/>
<evidence type="ECO:0000313" key="2">
    <source>
        <dbReference type="Proteomes" id="UP000612746"/>
    </source>
</evidence>